<evidence type="ECO:0000259" key="7">
    <source>
        <dbReference type="Pfam" id="PF14322"/>
    </source>
</evidence>
<evidence type="ECO:0000256" key="5">
    <source>
        <dbReference type="ARBA" id="ARBA00023237"/>
    </source>
</evidence>
<dbReference type="InterPro" id="IPR033985">
    <property type="entry name" value="SusD-like_N"/>
</dbReference>
<evidence type="ECO:0000256" key="4">
    <source>
        <dbReference type="ARBA" id="ARBA00023136"/>
    </source>
</evidence>
<dbReference type="RefSeq" id="WP_202102916.1">
    <property type="nucleotide sequence ID" value="NZ_JAERTY010000005.1"/>
</dbReference>
<comment type="similarity">
    <text evidence="2">Belongs to the SusD family.</text>
</comment>
<keyword evidence="4" id="KW-0472">Membrane</keyword>
<dbReference type="InterPro" id="IPR012944">
    <property type="entry name" value="SusD_RagB_dom"/>
</dbReference>
<dbReference type="SUPFAM" id="SSF48452">
    <property type="entry name" value="TPR-like"/>
    <property type="match status" value="1"/>
</dbReference>
<dbReference type="Gene3D" id="1.25.40.390">
    <property type="match status" value="1"/>
</dbReference>
<evidence type="ECO:0000313" key="9">
    <source>
        <dbReference type="Proteomes" id="UP000625283"/>
    </source>
</evidence>
<protein>
    <submittedName>
        <fullName evidence="8">RagB/SusD family nutrient uptake outer membrane protein</fullName>
    </submittedName>
</protein>
<evidence type="ECO:0000256" key="3">
    <source>
        <dbReference type="ARBA" id="ARBA00022729"/>
    </source>
</evidence>
<keyword evidence="3" id="KW-0732">Signal</keyword>
<evidence type="ECO:0000256" key="2">
    <source>
        <dbReference type="ARBA" id="ARBA00006275"/>
    </source>
</evidence>
<evidence type="ECO:0000256" key="1">
    <source>
        <dbReference type="ARBA" id="ARBA00004442"/>
    </source>
</evidence>
<keyword evidence="5" id="KW-0998">Cell outer membrane</keyword>
<comment type="caution">
    <text evidence="8">The sequence shown here is derived from an EMBL/GenBank/DDBJ whole genome shotgun (WGS) entry which is preliminary data.</text>
</comment>
<dbReference type="Pfam" id="PF14322">
    <property type="entry name" value="SusD-like_3"/>
    <property type="match status" value="1"/>
</dbReference>
<organism evidence="8 9">
    <name type="scientific">Sphingobacterium faecale</name>
    <dbReference type="NCBI Taxonomy" id="2803775"/>
    <lineage>
        <taxon>Bacteria</taxon>
        <taxon>Pseudomonadati</taxon>
        <taxon>Bacteroidota</taxon>
        <taxon>Sphingobacteriia</taxon>
        <taxon>Sphingobacteriales</taxon>
        <taxon>Sphingobacteriaceae</taxon>
        <taxon>Sphingobacterium</taxon>
    </lineage>
</organism>
<dbReference type="EMBL" id="JAERTY010000005">
    <property type="protein sequence ID" value="MBL1409160.1"/>
    <property type="molecule type" value="Genomic_DNA"/>
</dbReference>
<evidence type="ECO:0000313" key="8">
    <source>
        <dbReference type="EMBL" id="MBL1409160.1"/>
    </source>
</evidence>
<evidence type="ECO:0000259" key="6">
    <source>
        <dbReference type="Pfam" id="PF07980"/>
    </source>
</evidence>
<dbReference type="InterPro" id="IPR011990">
    <property type="entry name" value="TPR-like_helical_dom_sf"/>
</dbReference>
<dbReference type="Proteomes" id="UP000625283">
    <property type="component" value="Unassembled WGS sequence"/>
</dbReference>
<keyword evidence="9" id="KW-1185">Reference proteome</keyword>
<dbReference type="Pfam" id="PF07980">
    <property type="entry name" value="SusD_RagB"/>
    <property type="match status" value="1"/>
</dbReference>
<dbReference type="PROSITE" id="PS51257">
    <property type="entry name" value="PROKAR_LIPOPROTEIN"/>
    <property type="match status" value="1"/>
</dbReference>
<sequence length="544" mass="62272">MNIFEKKINKIAILLFVTLLVACNKFDNYLDKAESGGMSEEEVFGNYRETERFLAQIYGSGIKIDWVGGGLWSFSYDGATDNGYCPYRYWPSPKFVYDGTLTSSNNPIDQWADSYAAIRRVNLFLEKIDALPVKSEEEKVGKTRMKGEGYFLRAWFYAELFKRYGTVPLVERVLQVSDDLNISRASTADLINFIIEDCDRSASLLPDTYTTKDLGRATKGAALALKARILLYYASPLHNASNEVDRWEKAANAADQVVKLGVYKLHGSFKDMLHTRNSSETIFQYTANYEDQLRNNLMPSQGGFSIVNPSQELVDAFEMRDGLSVNESPLYDPQNPYADRDPRFKMTLIHNGMSWLGKSIQTFEGGLDGINGSGENYTKTGYYLAKTLDENGSLTPIWRPGSHFFVFMRYAEVLLNYAEAKNEVLSMPDASVYQAVNEVRTRVNMPNLPLGLSKDQMRTRIHNERRIELAFESHRFWDIRRWKIGEQVMKAVHGMKITKSGDTFLYERFKVEDRFYKGTYDLFPIPQSELNRNTALKQNPGYNF</sequence>
<dbReference type="CDD" id="cd08977">
    <property type="entry name" value="SusD"/>
    <property type="match status" value="1"/>
</dbReference>
<proteinExistence type="inferred from homology"/>
<comment type="subcellular location">
    <subcellularLocation>
        <location evidence="1">Cell outer membrane</location>
    </subcellularLocation>
</comment>
<reference evidence="8 9" key="1">
    <citation type="submission" date="2021-01" db="EMBL/GenBank/DDBJ databases">
        <title>C459-1 draft genome sequence.</title>
        <authorList>
            <person name="Zhang X.-F."/>
        </authorList>
    </citation>
    <scope>NUCLEOTIDE SEQUENCE [LARGE SCALE GENOMIC DNA]</scope>
    <source>
        <strain evidence="9">C459-1</strain>
    </source>
</reference>
<gene>
    <name evidence="8" type="ORF">JKG61_10390</name>
</gene>
<accession>A0ABS1R376</accession>
<name>A0ABS1R376_9SPHI</name>
<feature type="domain" description="SusD-like N-terminal" evidence="7">
    <location>
        <begin position="104"/>
        <end position="231"/>
    </location>
</feature>
<feature type="domain" description="RagB/SusD" evidence="6">
    <location>
        <begin position="285"/>
        <end position="542"/>
    </location>
</feature>